<feature type="signal peptide" evidence="1">
    <location>
        <begin position="1"/>
        <end position="24"/>
    </location>
</feature>
<evidence type="ECO:0000313" key="3">
    <source>
        <dbReference type="Proteomes" id="UP000762676"/>
    </source>
</evidence>
<evidence type="ECO:0000313" key="2">
    <source>
        <dbReference type="EMBL" id="GFS09512.1"/>
    </source>
</evidence>
<gene>
    <name evidence="2" type="ORF">ElyMa_003039200</name>
</gene>
<dbReference type="AlphaFoldDB" id="A0AAV4IHN7"/>
<sequence>MSGPFVATLLLGILMTSQCPSSTALPRLSTRQLSRTYNRSPVREVGRGRQRTKYTDSLNSYATRKRPANNELIGRTESIEESKAMIAGVCTRPGT</sequence>
<feature type="chain" id="PRO_5043585013" description="Hedgehog N-terminal signalling domain-containing protein" evidence="1">
    <location>
        <begin position="25"/>
        <end position="95"/>
    </location>
</feature>
<dbReference type="Proteomes" id="UP000762676">
    <property type="component" value="Unassembled WGS sequence"/>
</dbReference>
<reference evidence="2 3" key="1">
    <citation type="journal article" date="2021" name="Elife">
        <title>Chloroplast acquisition without the gene transfer in kleptoplastic sea slugs, Plakobranchus ocellatus.</title>
        <authorList>
            <person name="Maeda T."/>
            <person name="Takahashi S."/>
            <person name="Yoshida T."/>
            <person name="Shimamura S."/>
            <person name="Takaki Y."/>
            <person name="Nagai Y."/>
            <person name="Toyoda A."/>
            <person name="Suzuki Y."/>
            <person name="Arimoto A."/>
            <person name="Ishii H."/>
            <person name="Satoh N."/>
            <person name="Nishiyama T."/>
            <person name="Hasebe M."/>
            <person name="Maruyama T."/>
            <person name="Minagawa J."/>
            <person name="Obokata J."/>
            <person name="Shigenobu S."/>
        </authorList>
    </citation>
    <scope>NUCLEOTIDE SEQUENCE [LARGE SCALE GENOMIC DNA]</scope>
</reference>
<evidence type="ECO:0000256" key="1">
    <source>
        <dbReference type="SAM" id="SignalP"/>
    </source>
</evidence>
<protein>
    <recommendedName>
        <fullName evidence="4">Hedgehog N-terminal signalling domain-containing protein</fullName>
    </recommendedName>
</protein>
<proteinExistence type="predicted"/>
<keyword evidence="3" id="KW-1185">Reference proteome</keyword>
<evidence type="ECO:0008006" key="4">
    <source>
        <dbReference type="Google" id="ProtNLM"/>
    </source>
</evidence>
<keyword evidence="1" id="KW-0732">Signal</keyword>
<comment type="caution">
    <text evidence="2">The sequence shown here is derived from an EMBL/GenBank/DDBJ whole genome shotgun (WGS) entry which is preliminary data.</text>
</comment>
<accession>A0AAV4IHN7</accession>
<dbReference type="EMBL" id="BMAT01006282">
    <property type="protein sequence ID" value="GFS09512.1"/>
    <property type="molecule type" value="Genomic_DNA"/>
</dbReference>
<organism evidence="2 3">
    <name type="scientific">Elysia marginata</name>
    <dbReference type="NCBI Taxonomy" id="1093978"/>
    <lineage>
        <taxon>Eukaryota</taxon>
        <taxon>Metazoa</taxon>
        <taxon>Spiralia</taxon>
        <taxon>Lophotrochozoa</taxon>
        <taxon>Mollusca</taxon>
        <taxon>Gastropoda</taxon>
        <taxon>Heterobranchia</taxon>
        <taxon>Euthyneura</taxon>
        <taxon>Panpulmonata</taxon>
        <taxon>Sacoglossa</taxon>
        <taxon>Placobranchoidea</taxon>
        <taxon>Plakobranchidae</taxon>
        <taxon>Elysia</taxon>
    </lineage>
</organism>
<name>A0AAV4IHN7_9GAST</name>